<dbReference type="Proteomes" id="UP000051008">
    <property type="component" value="Unassembled WGS sequence"/>
</dbReference>
<evidence type="ECO:0000256" key="3">
    <source>
        <dbReference type="ARBA" id="ARBA00022692"/>
    </source>
</evidence>
<evidence type="ECO:0000256" key="4">
    <source>
        <dbReference type="ARBA" id="ARBA00022989"/>
    </source>
</evidence>
<keyword evidence="3 6" id="KW-0812">Transmembrane</keyword>
<protein>
    <submittedName>
        <fullName evidence="8">Peptide ABC superfamily ATP binding cassette transporter permease</fullName>
    </submittedName>
</protein>
<accession>A0A0R2A7W4</accession>
<feature type="transmembrane region" description="Helical" evidence="6">
    <location>
        <begin position="573"/>
        <end position="595"/>
    </location>
</feature>
<feature type="transmembrane region" description="Helical" evidence="6">
    <location>
        <begin position="147"/>
        <end position="170"/>
    </location>
</feature>
<dbReference type="EMBL" id="AYYP01000061">
    <property type="protein sequence ID" value="KRM63432.1"/>
    <property type="molecule type" value="Genomic_DNA"/>
</dbReference>
<dbReference type="PANTHER" id="PTHR46795">
    <property type="entry name" value="ABC TRANSPORTER PERMEASE-RELATED-RELATED"/>
    <property type="match status" value="1"/>
</dbReference>
<keyword evidence="5 6" id="KW-0472">Membrane</keyword>
<keyword evidence="6" id="KW-0813">Transport</keyword>
<dbReference type="PIRSF" id="PIRSF018968">
    <property type="entry name" value="ABC_permease_BceB"/>
    <property type="match status" value="1"/>
</dbReference>
<comment type="subcellular location">
    <subcellularLocation>
        <location evidence="1 6">Cell membrane</location>
        <topology evidence="1 6">Multi-pass membrane protein</topology>
    </subcellularLocation>
</comment>
<feature type="transmembrane region" description="Helical" evidence="6">
    <location>
        <begin position="231"/>
        <end position="257"/>
    </location>
</feature>
<keyword evidence="2 6" id="KW-1003">Cell membrane</keyword>
<feature type="transmembrane region" description="Helical" evidence="6">
    <location>
        <begin position="285"/>
        <end position="308"/>
    </location>
</feature>
<dbReference type="InterPro" id="IPR027022">
    <property type="entry name" value="ABC_permease_BceB-typ"/>
</dbReference>
<dbReference type="InterPro" id="IPR052536">
    <property type="entry name" value="ABC-4_Integral_Memb_Prot"/>
</dbReference>
<evidence type="ECO:0000256" key="1">
    <source>
        <dbReference type="ARBA" id="ARBA00004651"/>
    </source>
</evidence>
<feature type="domain" description="ABC3 transporter permease C-terminal" evidence="7">
    <location>
        <begin position="59"/>
        <end position="168"/>
    </location>
</feature>
<evidence type="ECO:0000259" key="7">
    <source>
        <dbReference type="Pfam" id="PF02687"/>
    </source>
</evidence>
<feature type="transmembrane region" description="Helical" evidence="6">
    <location>
        <begin position="21"/>
        <end position="39"/>
    </location>
</feature>
<name>A0A0R2A7W4_9LACO</name>
<feature type="transmembrane region" description="Helical" evidence="6">
    <location>
        <begin position="198"/>
        <end position="219"/>
    </location>
</feature>
<comment type="caution">
    <text evidence="8">The sequence shown here is derived from an EMBL/GenBank/DDBJ whole genome shotgun (WGS) entry which is preliminary data.</text>
</comment>
<feature type="transmembrane region" description="Helical" evidence="6">
    <location>
        <begin position="514"/>
        <end position="539"/>
    </location>
</feature>
<gene>
    <name evidence="8" type="ORF">FC14_GL000467</name>
</gene>
<proteinExistence type="inferred from homology"/>
<dbReference type="Pfam" id="PF02687">
    <property type="entry name" value="FtsX"/>
    <property type="match status" value="1"/>
</dbReference>
<dbReference type="OrthoDB" id="1705903at2"/>
<dbReference type="InterPro" id="IPR003838">
    <property type="entry name" value="ABC3_permease_C"/>
</dbReference>
<comment type="similarity">
    <text evidence="6">Belongs to the ABC-4 integral membrane protein family.</text>
</comment>
<feature type="transmembrane region" description="Helical" evidence="6">
    <location>
        <begin position="100"/>
        <end position="127"/>
    </location>
</feature>
<dbReference type="RefSeq" id="WP_056977105.1">
    <property type="nucleotide sequence ID" value="NZ_AYYP01000061.1"/>
</dbReference>
<dbReference type="GO" id="GO:0055085">
    <property type="term" value="P:transmembrane transport"/>
    <property type="evidence" value="ECO:0007669"/>
    <property type="project" value="UniProtKB-UniRule"/>
</dbReference>
<sequence length="643" mass="71697">MLELKLGWQSLRNNKQLYLPFTLATSLLIGVFYIFQAIINNDSLAKIPTASAINSIMQVALVFTSLIIVVFMFYINNIVAKQRNKELGLYSMLGMTKANLFFLVLGVDVCLFGFSLVLGLLIGLSFIKFVLLAFVKLLDLKLVHLTVFSGQALLLMVAFFLAIFMALLLVDLAKLSQVRPVELWNATKKGERLPKNSWFTKLLGLAGVATLIGGYYLSVITKPNASVITTFFLAIILVVIGTYALFTSASIFFLNLLKQNKNYYYKRNHFITVSGMLYRMKQNGVGLASICLLCTASIVVLVATSSLMAGKDNQIKQSAPLDVSITSKKITPATYKKAQELAAKYKVTLINKKSQRISHLALANIEAGKLKISQDANTANYEVLTLPLADYNRVEGTNYHLKNNELLVYATDKKVKLKQLQIKGKNYRVRMLSEYKYRLGDVATLTGLYLIAPDAKSAQSLLNIPLNETYSFDLKGTDQAKKNYSQAASQQLRGRNSENFVTTKVEVSEIMNQFYGGMLFVGLMLSVTMLLTTGMIIYYKQVSEGYADRARFKTMQQVGLSLAETKQAINSQVLMVFMFPIVVAAIHLCFALPALASVLKLFSMYDLKLLLIVAVTMLAILIIIYLLIYSLTTKVYRRIVNAD</sequence>
<evidence type="ECO:0000313" key="9">
    <source>
        <dbReference type="Proteomes" id="UP000051008"/>
    </source>
</evidence>
<dbReference type="PATRIC" id="fig|1423718.3.peg.486"/>
<keyword evidence="4 6" id="KW-1133">Transmembrane helix</keyword>
<organism evidence="8 9">
    <name type="scientific">Ligilactobacillus agilis DSM 20509</name>
    <dbReference type="NCBI Taxonomy" id="1423718"/>
    <lineage>
        <taxon>Bacteria</taxon>
        <taxon>Bacillati</taxon>
        <taxon>Bacillota</taxon>
        <taxon>Bacilli</taxon>
        <taxon>Lactobacillales</taxon>
        <taxon>Lactobacillaceae</taxon>
        <taxon>Ligilactobacillus</taxon>
    </lineage>
</organism>
<keyword evidence="9" id="KW-1185">Reference proteome</keyword>
<reference evidence="8 9" key="1">
    <citation type="journal article" date="2015" name="Genome Announc.">
        <title>Expanding the biotechnology potential of lactobacilli through comparative genomics of 213 strains and associated genera.</title>
        <authorList>
            <person name="Sun Z."/>
            <person name="Harris H.M."/>
            <person name="McCann A."/>
            <person name="Guo C."/>
            <person name="Argimon S."/>
            <person name="Zhang W."/>
            <person name="Yang X."/>
            <person name="Jeffery I.B."/>
            <person name="Cooney J.C."/>
            <person name="Kagawa T.F."/>
            <person name="Liu W."/>
            <person name="Song Y."/>
            <person name="Salvetti E."/>
            <person name="Wrobel A."/>
            <person name="Rasinkangas P."/>
            <person name="Parkhill J."/>
            <person name="Rea M.C."/>
            <person name="O'Sullivan O."/>
            <person name="Ritari J."/>
            <person name="Douillard F.P."/>
            <person name="Paul Ross R."/>
            <person name="Yang R."/>
            <person name="Briner A.E."/>
            <person name="Felis G.E."/>
            <person name="de Vos W.M."/>
            <person name="Barrangou R."/>
            <person name="Klaenhammer T.R."/>
            <person name="Caufield P.W."/>
            <person name="Cui Y."/>
            <person name="Zhang H."/>
            <person name="O'Toole P.W."/>
        </authorList>
    </citation>
    <scope>NUCLEOTIDE SEQUENCE [LARGE SCALE GENOMIC DNA]</scope>
    <source>
        <strain evidence="8 9">DSM 20509</strain>
    </source>
</reference>
<dbReference type="GO" id="GO:0005886">
    <property type="term" value="C:plasma membrane"/>
    <property type="evidence" value="ECO:0007669"/>
    <property type="project" value="UniProtKB-SubCell"/>
</dbReference>
<evidence type="ECO:0000256" key="6">
    <source>
        <dbReference type="PIRNR" id="PIRNR018968"/>
    </source>
</evidence>
<feature type="transmembrane region" description="Helical" evidence="6">
    <location>
        <begin position="59"/>
        <end position="79"/>
    </location>
</feature>
<dbReference type="AlphaFoldDB" id="A0A0R2A7W4"/>
<evidence type="ECO:0000313" key="8">
    <source>
        <dbReference type="EMBL" id="KRM63432.1"/>
    </source>
</evidence>
<evidence type="ECO:0000256" key="5">
    <source>
        <dbReference type="ARBA" id="ARBA00023136"/>
    </source>
</evidence>
<dbReference type="PANTHER" id="PTHR46795:SF3">
    <property type="entry name" value="ABC TRANSPORTER PERMEASE"/>
    <property type="match status" value="1"/>
</dbReference>
<feature type="transmembrane region" description="Helical" evidence="6">
    <location>
        <begin position="607"/>
        <end position="628"/>
    </location>
</feature>
<evidence type="ECO:0000256" key="2">
    <source>
        <dbReference type="ARBA" id="ARBA00022475"/>
    </source>
</evidence>